<name>A0A508T8Q1_9BRAD</name>
<dbReference type="AlphaFoldDB" id="A0A508T8Q1"/>
<feature type="region of interest" description="Disordered" evidence="7">
    <location>
        <begin position="340"/>
        <end position="383"/>
    </location>
</feature>
<evidence type="ECO:0000259" key="10">
    <source>
        <dbReference type="Pfam" id="PF21305"/>
    </source>
</evidence>
<dbReference type="GO" id="GO:0009279">
    <property type="term" value="C:cell outer membrane"/>
    <property type="evidence" value="ECO:0007669"/>
    <property type="project" value="UniProtKB-SubCell"/>
</dbReference>
<dbReference type="PANTHER" id="PTHR30332:SF25">
    <property type="entry name" value="SECRETIN XPSD"/>
    <property type="match status" value="1"/>
</dbReference>
<keyword evidence="12" id="KW-1185">Reference proteome</keyword>
<dbReference type="PRINTS" id="PR00811">
    <property type="entry name" value="BCTERIALGSPD"/>
</dbReference>
<dbReference type="InterPro" id="IPR050810">
    <property type="entry name" value="Bact_Secretion_Sys_Channel"/>
</dbReference>
<feature type="compositionally biased region" description="Polar residues" evidence="7">
    <location>
        <begin position="369"/>
        <end position="383"/>
    </location>
</feature>
<evidence type="ECO:0000256" key="1">
    <source>
        <dbReference type="ARBA" id="ARBA00004370"/>
    </source>
</evidence>
<feature type="domain" description="GspD-like N0" evidence="10">
    <location>
        <begin position="91"/>
        <end position="158"/>
    </location>
</feature>
<dbReference type="Gene3D" id="3.30.1370.120">
    <property type="match status" value="3"/>
</dbReference>
<evidence type="ECO:0000256" key="4">
    <source>
        <dbReference type="ARBA" id="ARBA00023136"/>
    </source>
</evidence>
<keyword evidence="4" id="KW-0472">Membrane</keyword>
<protein>
    <submittedName>
        <fullName evidence="11">Type II secretion system protein D</fullName>
    </submittedName>
</protein>
<feature type="domain" description="NolW-like" evidence="9">
    <location>
        <begin position="312"/>
        <end position="437"/>
    </location>
</feature>
<evidence type="ECO:0000313" key="12">
    <source>
        <dbReference type="Proteomes" id="UP000328092"/>
    </source>
</evidence>
<keyword evidence="2" id="KW-0812">Transmembrane</keyword>
<organism evidence="11 12">
    <name type="scientific">Bradyrhizobium ivorense</name>
    <dbReference type="NCBI Taxonomy" id="2511166"/>
    <lineage>
        <taxon>Bacteria</taxon>
        <taxon>Pseudomonadati</taxon>
        <taxon>Pseudomonadota</taxon>
        <taxon>Alphaproteobacteria</taxon>
        <taxon>Hyphomicrobiales</taxon>
        <taxon>Nitrobacteraceae</taxon>
        <taxon>Bradyrhizobium</taxon>
    </lineage>
</organism>
<evidence type="ECO:0000256" key="2">
    <source>
        <dbReference type="ARBA" id="ARBA00022692"/>
    </source>
</evidence>
<dbReference type="PANTHER" id="PTHR30332">
    <property type="entry name" value="PROBABLE GENERAL SECRETION PATHWAY PROTEIN D"/>
    <property type="match status" value="1"/>
</dbReference>
<feature type="region of interest" description="Disordered" evidence="7">
    <location>
        <begin position="679"/>
        <end position="700"/>
    </location>
</feature>
<evidence type="ECO:0000313" key="11">
    <source>
        <dbReference type="EMBL" id="VIO70561.1"/>
    </source>
</evidence>
<dbReference type="Pfam" id="PF00263">
    <property type="entry name" value="Secretin"/>
    <property type="match status" value="1"/>
</dbReference>
<feature type="compositionally biased region" description="Basic and acidic residues" evidence="7">
    <location>
        <begin position="686"/>
        <end position="700"/>
    </location>
</feature>
<feature type="domain" description="Type II/III secretion system secretin-like" evidence="8">
    <location>
        <begin position="489"/>
        <end position="654"/>
    </location>
</feature>
<feature type="region of interest" description="Disordered" evidence="7">
    <location>
        <begin position="713"/>
        <end position="738"/>
    </location>
</feature>
<sequence>MNAHLPQVCPSSRPTVLTFLCLLLTGCAGSTAERSVLLNPPSGIRKVSEHTYSEGAPLAGGFEVLTQPSAPPAETSERRLPVTTNSTRVSLDYVNADIRRVVNDVVGNILAMPVVIDPGVEGKITLRTSGKVPASDVPRLLDEVLGKSGYGLAAVDRGVRVARLADLADGGRGDVKVIPVRYVDPVEVIKVIRPNVEENVHLAPAPGQRGIAISGPPGGVSSARELIGLLDIDSMLHKSFALYTLAQASPAAVEKDLNFLFNQNAGGPARVRFASLERLNGILVVADDPAALQHARETIEKLDRTSKAAANVQVRPLKYRRATEVAQVLAQIFGAEPNVAAPAQSDGESGKVPVASLPGRSDLLPNPSSPANEGSDSNTQTVQAKHEAVVVPASLGLSAPVRIQADRSQNALVILAAPHDAKIIDAAIRRLDVKPRQVLIQAIVAEVRLNDGLGYGVDYLLSSRGLGAVPKGGLSYVFPGTSANVVLHALSEVADVKVVSAPRILAVDNQPATIQVGEQVPILSRSSQSPASENSPIISNVELRDTGVILAVTPRIGAGGSVTLDTFQEVSTANKNKLTNIQSPVISLRRLQSTVSTRNGDTIAIGGLMQDSTSRADSGLPLLMNIPLLGAAFRRTEQTKERTELLVLLNPLVLQGDAEAGALTDELRAKFESLAPELGRQLTPGPRREAVSPKREQAAKVRRELAIPAVTGSISVPRTFPESQSSPLPDGNMRGALD</sequence>
<keyword evidence="3" id="KW-0732">Signal</keyword>
<evidence type="ECO:0000256" key="6">
    <source>
        <dbReference type="RuleBase" id="RU004004"/>
    </source>
</evidence>
<comment type="caution">
    <text evidence="11">The sequence shown here is derived from an EMBL/GenBank/DDBJ whole genome shotgun (WGS) entry which is preliminary data.</text>
</comment>
<evidence type="ECO:0000259" key="9">
    <source>
        <dbReference type="Pfam" id="PF03958"/>
    </source>
</evidence>
<feature type="compositionally biased region" description="Polar residues" evidence="7">
    <location>
        <begin position="713"/>
        <end position="727"/>
    </location>
</feature>
<dbReference type="InterPro" id="IPR005644">
    <property type="entry name" value="NolW-like"/>
</dbReference>
<dbReference type="InterPro" id="IPR004846">
    <property type="entry name" value="T2SS/T3SS_dom"/>
</dbReference>
<keyword evidence="6" id="KW-0813">Transport</keyword>
<dbReference type="GO" id="GO:0015627">
    <property type="term" value="C:type II protein secretion system complex"/>
    <property type="evidence" value="ECO:0007669"/>
    <property type="project" value="TreeGrafter"/>
</dbReference>
<gene>
    <name evidence="11" type="primary">gspD</name>
    <name evidence="11" type="ORF">CI1B_32150</name>
</gene>
<evidence type="ECO:0000256" key="3">
    <source>
        <dbReference type="ARBA" id="ARBA00022729"/>
    </source>
</evidence>
<evidence type="ECO:0000256" key="5">
    <source>
        <dbReference type="RuleBase" id="RU004003"/>
    </source>
</evidence>
<dbReference type="OrthoDB" id="9775455at2"/>
<dbReference type="EMBL" id="CAADFC020000011">
    <property type="protein sequence ID" value="VIO70561.1"/>
    <property type="molecule type" value="Genomic_DNA"/>
</dbReference>
<dbReference type="GO" id="GO:0009306">
    <property type="term" value="P:protein secretion"/>
    <property type="evidence" value="ECO:0007669"/>
    <property type="project" value="InterPro"/>
</dbReference>
<dbReference type="Proteomes" id="UP000328092">
    <property type="component" value="Unassembled WGS sequence"/>
</dbReference>
<evidence type="ECO:0000256" key="7">
    <source>
        <dbReference type="SAM" id="MobiDB-lite"/>
    </source>
</evidence>
<comment type="similarity">
    <text evidence="5">Belongs to the bacterial secretin family.</text>
</comment>
<dbReference type="Pfam" id="PF21305">
    <property type="entry name" value="type_II_gspD_N0"/>
    <property type="match status" value="1"/>
</dbReference>
<evidence type="ECO:0000259" key="8">
    <source>
        <dbReference type="Pfam" id="PF00263"/>
    </source>
</evidence>
<comment type="subcellular location">
    <subcellularLocation>
        <location evidence="6">Cell outer membrane</location>
    </subcellularLocation>
    <subcellularLocation>
        <location evidence="1">Membrane</location>
    </subcellularLocation>
</comment>
<accession>A0A508T8Q1</accession>
<dbReference type="InterPro" id="IPR038591">
    <property type="entry name" value="NolW-like_sf"/>
</dbReference>
<dbReference type="InterPro" id="IPR001775">
    <property type="entry name" value="GspD/PilQ"/>
</dbReference>
<dbReference type="PRINTS" id="PR01032">
    <property type="entry name" value="PHAGEIV"/>
</dbReference>
<proteinExistence type="inferred from homology"/>
<reference evidence="11" key="1">
    <citation type="submission" date="2019-02" db="EMBL/GenBank/DDBJ databases">
        <authorList>
            <person name="Pothier F.J."/>
        </authorList>
    </citation>
    <scope>NUCLEOTIDE SEQUENCE</scope>
    <source>
        <strain evidence="11">CI-1B</strain>
    </source>
</reference>
<dbReference type="InterPro" id="IPR049371">
    <property type="entry name" value="GspD-like_N0"/>
</dbReference>
<dbReference type="Pfam" id="PF03958">
    <property type="entry name" value="Secretin_N"/>
    <property type="match status" value="1"/>
</dbReference>